<dbReference type="OrthoDB" id="9812586at2"/>
<feature type="coiled-coil region" evidence="6">
    <location>
        <begin position="45"/>
        <end position="72"/>
    </location>
</feature>
<dbReference type="CDD" id="cd00446">
    <property type="entry name" value="GrpE"/>
    <property type="match status" value="1"/>
</dbReference>
<dbReference type="PANTHER" id="PTHR21237:SF23">
    <property type="entry name" value="GRPE PROTEIN HOMOLOG, MITOCHONDRIAL"/>
    <property type="match status" value="1"/>
</dbReference>
<dbReference type="PANTHER" id="PTHR21237">
    <property type="entry name" value="GRPE PROTEIN"/>
    <property type="match status" value="1"/>
</dbReference>
<dbReference type="GO" id="GO:0042803">
    <property type="term" value="F:protein homodimerization activity"/>
    <property type="evidence" value="ECO:0007669"/>
    <property type="project" value="InterPro"/>
</dbReference>
<evidence type="ECO:0000256" key="6">
    <source>
        <dbReference type="SAM" id="Coils"/>
    </source>
</evidence>
<accession>A0A5B1CQT3</accession>
<evidence type="ECO:0000256" key="2">
    <source>
        <dbReference type="ARBA" id="ARBA00023186"/>
    </source>
</evidence>
<dbReference type="GO" id="GO:0051082">
    <property type="term" value="F:unfolded protein binding"/>
    <property type="evidence" value="ECO:0007669"/>
    <property type="project" value="TreeGrafter"/>
</dbReference>
<evidence type="ECO:0000256" key="4">
    <source>
        <dbReference type="RuleBase" id="RU000639"/>
    </source>
</evidence>
<dbReference type="GO" id="GO:0005737">
    <property type="term" value="C:cytoplasm"/>
    <property type="evidence" value="ECO:0007669"/>
    <property type="project" value="UniProtKB-SubCell"/>
</dbReference>
<evidence type="ECO:0000256" key="5">
    <source>
        <dbReference type="RuleBase" id="RU004478"/>
    </source>
</evidence>
<organism evidence="8 9">
    <name type="scientific">Rubripirellula obstinata</name>
    <dbReference type="NCBI Taxonomy" id="406547"/>
    <lineage>
        <taxon>Bacteria</taxon>
        <taxon>Pseudomonadati</taxon>
        <taxon>Planctomycetota</taxon>
        <taxon>Planctomycetia</taxon>
        <taxon>Pirellulales</taxon>
        <taxon>Pirellulaceae</taxon>
        <taxon>Rubripirellula</taxon>
    </lineage>
</organism>
<keyword evidence="3 4" id="KW-0346">Stress response</keyword>
<gene>
    <name evidence="3" type="primary">grpE</name>
    <name evidence="8" type="ORF">LF1_48890</name>
</gene>
<evidence type="ECO:0000256" key="1">
    <source>
        <dbReference type="ARBA" id="ARBA00009054"/>
    </source>
</evidence>
<dbReference type="RefSeq" id="WP_068259667.1">
    <property type="nucleotide sequence ID" value="NZ_LWSK01000011.1"/>
</dbReference>
<comment type="caution">
    <text evidence="8">The sequence shown here is derived from an EMBL/GenBank/DDBJ whole genome shotgun (WGS) entry which is preliminary data.</text>
</comment>
<keyword evidence="2 3" id="KW-0143">Chaperone</keyword>
<keyword evidence="9" id="KW-1185">Reference proteome</keyword>
<dbReference type="InterPro" id="IPR013805">
    <property type="entry name" value="GrpE_CC"/>
</dbReference>
<evidence type="ECO:0000256" key="7">
    <source>
        <dbReference type="SAM" id="MobiDB-lite"/>
    </source>
</evidence>
<evidence type="ECO:0000313" key="8">
    <source>
        <dbReference type="EMBL" id="KAA1262325.1"/>
    </source>
</evidence>
<dbReference type="InterPro" id="IPR000740">
    <property type="entry name" value="GrpE"/>
</dbReference>
<evidence type="ECO:0000256" key="3">
    <source>
        <dbReference type="HAMAP-Rule" id="MF_01151"/>
    </source>
</evidence>
<name>A0A5B1CQT3_9BACT</name>
<comment type="subunit">
    <text evidence="3">Homodimer.</text>
</comment>
<dbReference type="InterPro" id="IPR009012">
    <property type="entry name" value="GrpE_head"/>
</dbReference>
<dbReference type="PRINTS" id="PR00773">
    <property type="entry name" value="GRPEPROTEIN"/>
</dbReference>
<dbReference type="SUPFAM" id="SSF58014">
    <property type="entry name" value="Coiled-coil domain of nucleotide exchange factor GrpE"/>
    <property type="match status" value="1"/>
</dbReference>
<dbReference type="GO" id="GO:0006457">
    <property type="term" value="P:protein folding"/>
    <property type="evidence" value="ECO:0007669"/>
    <property type="project" value="InterPro"/>
</dbReference>
<comment type="similarity">
    <text evidence="1 3 5">Belongs to the GrpE family.</text>
</comment>
<dbReference type="AlphaFoldDB" id="A0A5B1CQT3"/>
<dbReference type="EMBL" id="VRLW01000001">
    <property type="protein sequence ID" value="KAA1262325.1"/>
    <property type="molecule type" value="Genomic_DNA"/>
</dbReference>
<dbReference type="Gene3D" id="3.90.20.20">
    <property type="match status" value="1"/>
</dbReference>
<comment type="subcellular location">
    <subcellularLocation>
        <location evidence="3">Cytoplasm</location>
    </subcellularLocation>
</comment>
<proteinExistence type="inferred from homology"/>
<evidence type="ECO:0000313" key="9">
    <source>
        <dbReference type="Proteomes" id="UP000322699"/>
    </source>
</evidence>
<dbReference type="HAMAP" id="MF_01151">
    <property type="entry name" value="GrpE"/>
    <property type="match status" value="1"/>
</dbReference>
<feature type="region of interest" description="Disordered" evidence="7">
    <location>
        <begin position="1"/>
        <end position="43"/>
    </location>
</feature>
<protein>
    <recommendedName>
        <fullName evidence="3 4">Protein GrpE</fullName>
    </recommendedName>
    <alternativeName>
        <fullName evidence="3">HSP-70 cofactor</fullName>
    </alternativeName>
</protein>
<dbReference type="SUPFAM" id="SSF51064">
    <property type="entry name" value="Head domain of nucleotide exchange factor GrpE"/>
    <property type="match status" value="1"/>
</dbReference>
<dbReference type="Pfam" id="PF01025">
    <property type="entry name" value="GrpE"/>
    <property type="match status" value="1"/>
</dbReference>
<dbReference type="PROSITE" id="PS01071">
    <property type="entry name" value="GRPE"/>
    <property type="match status" value="1"/>
</dbReference>
<keyword evidence="3" id="KW-0963">Cytoplasm</keyword>
<dbReference type="GO" id="GO:0000774">
    <property type="term" value="F:adenyl-nucleotide exchange factor activity"/>
    <property type="evidence" value="ECO:0007669"/>
    <property type="project" value="InterPro"/>
</dbReference>
<sequence length="192" mass="21267">MSENREHEDFDNDGDVDGDVHPFDAAMEDAMDVETSVGETRDEEMDRLRETAESADKRVLMAQAEAENFRKRMRRDFEDQLKYAAVPIITDILLVRDNLLRAIEAAGDSPEVAGLRDGVAMVTKQFDDAMAKHGIREIPAEGELFDPNFHEAISQMPGDAPEGTVAHVAVTGFQMHDRVIRPSQVVVSTGPA</sequence>
<keyword evidence="6" id="KW-0175">Coiled coil</keyword>
<dbReference type="Gene3D" id="2.30.22.10">
    <property type="entry name" value="Head domain of nucleotide exchange factor GrpE"/>
    <property type="match status" value="1"/>
</dbReference>
<dbReference type="GO" id="GO:0051087">
    <property type="term" value="F:protein-folding chaperone binding"/>
    <property type="evidence" value="ECO:0007669"/>
    <property type="project" value="InterPro"/>
</dbReference>
<dbReference type="Proteomes" id="UP000322699">
    <property type="component" value="Unassembled WGS sequence"/>
</dbReference>
<comment type="function">
    <text evidence="3 4">Participates actively in the response to hyperosmotic and heat shock by preventing the aggregation of stress-denatured proteins, in association with DnaK and GrpE. It is the nucleotide exchange factor for DnaK and may function as a thermosensor. Unfolded proteins bind initially to DnaJ; upon interaction with the DnaJ-bound protein, DnaK hydrolyzes its bound ATP, resulting in the formation of a stable complex. GrpE releases ADP from DnaK; ATP binding to DnaK triggers the release of the substrate protein, thus completing the reaction cycle. Several rounds of ATP-dependent interactions between DnaJ, DnaK and GrpE are required for fully efficient folding.</text>
</comment>
<reference evidence="8 9" key="1">
    <citation type="submission" date="2019-08" db="EMBL/GenBank/DDBJ databases">
        <title>Deep-cultivation of Planctomycetes and their phenomic and genomic characterization uncovers novel biology.</title>
        <authorList>
            <person name="Wiegand S."/>
            <person name="Jogler M."/>
            <person name="Boedeker C."/>
            <person name="Pinto D."/>
            <person name="Vollmers J."/>
            <person name="Rivas-Marin E."/>
            <person name="Kohn T."/>
            <person name="Peeters S.H."/>
            <person name="Heuer A."/>
            <person name="Rast P."/>
            <person name="Oberbeckmann S."/>
            <person name="Bunk B."/>
            <person name="Jeske O."/>
            <person name="Meyerdierks A."/>
            <person name="Storesund J.E."/>
            <person name="Kallscheuer N."/>
            <person name="Luecker S."/>
            <person name="Lage O.M."/>
            <person name="Pohl T."/>
            <person name="Merkel B.J."/>
            <person name="Hornburger P."/>
            <person name="Mueller R.-W."/>
            <person name="Bruemmer F."/>
            <person name="Labrenz M."/>
            <person name="Spormann A.M."/>
            <person name="Op Den Camp H."/>
            <person name="Overmann J."/>
            <person name="Amann R."/>
            <person name="Jetten M.S.M."/>
            <person name="Mascher T."/>
            <person name="Medema M.H."/>
            <person name="Devos D.P."/>
            <person name="Kaster A.-K."/>
            <person name="Ovreas L."/>
            <person name="Rohde M."/>
            <person name="Galperin M.Y."/>
            <person name="Jogler C."/>
        </authorList>
    </citation>
    <scope>NUCLEOTIDE SEQUENCE [LARGE SCALE GENOMIC DNA]</scope>
    <source>
        <strain evidence="8 9">LF1</strain>
    </source>
</reference>